<evidence type="ECO:0000313" key="2">
    <source>
        <dbReference type="EMBL" id="KAJ6969466.1"/>
    </source>
</evidence>
<dbReference type="PANTHER" id="PTHR33566:SF6">
    <property type="entry name" value="PROTEIN DEFECTIVE IN MERISTEM SILENCING 3"/>
    <property type="match status" value="1"/>
</dbReference>
<dbReference type="EMBL" id="JAQIZT010000015">
    <property type="protein sequence ID" value="KAJ6969466.1"/>
    <property type="molecule type" value="Genomic_DNA"/>
</dbReference>
<name>A0AAD6LM46_9ROSI</name>
<evidence type="ECO:0000256" key="1">
    <source>
        <dbReference type="SAM" id="Coils"/>
    </source>
</evidence>
<accession>A0AAD6LM46</accession>
<gene>
    <name evidence="2" type="ORF">NC653_034100</name>
</gene>
<comment type="caution">
    <text evidence="2">The sequence shown here is derived from an EMBL/GenBank/DDBJ whole genome shotgun (WGS) entry which is preliminary data.</text>
</comment>
<keyword evidence="1" id="KW-0175">Coiled coil</keyword>
<dbReference type="PANTHER" id="PTHR33566">
    <property type="entry name" value="EN/SPM-LIKE TRANSPOSON-RELATED"/>
    <property type="match status" value="1"/>
</dbReference>
<organism evidence="2 3">
    <name type="scientific">Populus alba x Populus x berolinensis</name>
    <dbReference type="NCBI Taxonomy" id="444605"/>
    <lineage>
        <taxon>Eukaryota</taxon>
        <taxon>Viridiplantae</taxon>
        <taxon>Streptophyta</taxon>
        <taxon>Embryophyta</taxon>
        <taxon>Tracheophyta</taxon>
        <taxon>Spermatophyta</taxon>
        <taxon>Magnoliopsida</taxon>
        <taxon>eudicotyledons</taxon>
        <taxon>Gunneridae</taxon>
        <taxon>Pentapetalae</taxon>
        <taxon>rosids</taxon>
        <taxon>fabids</taxon>
        <taxon>Malpighiales</taxon>
        <taxon>Salicaceae</taxon>
        <taxon>Saliceae</taxon>
        <taxon>Populus</taxon>
    </lineage>
</organism>
<evidence type="ECO:0000313" key="3">
    <source>
        <dbReference type="Proteomes" id="UP001164929"/>
    </source>
</evidence>
<sequence length="451" mass="51215">MRCKMEDSHKPETILYNSKKLQEDLHVLGMKIKHHEDNIKFLKSHKNKLDDSILDLQVTLGKYHSSTMPNNENDAHYSNQSEDETMEQILQHEKSGAGILCRLKMSHGTQISHLSFTNDVLGVVATLGKVDDDNLGRLFSEYLGVETMLAIVCKTYEGVKALETYDKEGQINKDSGLHGLGASNGKELDGRFLVFCLENLRHESQKPYCGEFVVDDPQRRLDLLKPKLPNGECPPGFIGFAVNMINVEFTNLFYLTGSGYGLRETLFYNLFSRLQVYKTREDMVLALPCISDGAISLDGGMMKGTGIFSLGNRNNVDVRFPKLSVTSTLPDNYIDTEKQLKETKWKREKMLEDMKREQALLDAAKQSFERKKEEFVKFLAQSSAYASQSDAILVWIKGKLEVEMLEFIGTTLLTLRTARKYPGNWGPSRSVRGPTQRRFIDTNFPDVHDRC</sequence>
<proteinExistence type="predicted"/>
<feature type="coiled-coil region" evidence="1">
    <location>
        <begin position="347"/>
        <end position="374"/>
    </location>
</feature>
<evidence type="ECO:0008006" key="4">
    <source>
        <dbReference type="Google" id="ProtNLM"/>
    </source>
</evidence>
<reference evidence="2" key="1">
    <citation type="journal article" date="2023" name="Mol. Ecol. Resour.">
        <title>Chromosome-level genome assembly of a triploid poplar Populus alba 'Berolinensis'.</title>
        <authorList>
            <person name="Chen S."/>
            <person name="Yu Y."/>
            <person name="Wang X."/>
            <person name="Wang S."/>
            <person name="Zhang T."/>
            <person name="Zhou Y."/>
            <person name="He R."/>
            <person name="Meng N."/>
            <person name="Wang Y."/>
            <person name="Liu W."/>
            <person name="Liu Z."/>
            <person name="Liu J."/>
            <person name="Guo Q."/>
            <person name="Huang H."/>
            <person name="Sederoff R.R."/>
            <person name="Wang G."/>
            <person name="Qu G."/>
            <person name="Chen S."/>
        </authorList>
    </citation>
    <scope>NUCLEOTIDE SEQUENCE</scope>
    <source>
        <strain evidence="2">SC-2020</strain>
    </source>
</reference>
<protein>
    <recommendedName>
        <fullName evidence="4">Protein DEFECTIVE IN MERISTEM SILENCING 3-like</fullName>
    </recommendedName>
</protein>
<dbReference type="Proteomes" id="UP001164929">
    <property type="component" value="Chromosome 15"/>
</dbReference>
<keyword evidence="3" id="KW-1185">Reference proteome</keyword>
<dbReference type="AlphaFoldDB" id="A0AAD6LM46"/>